<dbReference type="PROSITE" id="PS51360">
    <property type="entry name" value="PLUS3"/>
    <property type="match status" value="1"/>
</dbReference>
<reference evidence="2" key="1">
    <citation type="submission" date="2021-02" db="EMBL/GenBank/DDBJ databases">
        <authorList>
            <person name="Nowell W R."/>
        </authorList>
    </citation>
    <scope>NUCLEOTIDE SEQUENCE</scope>
</reference>
<dbReference type="AlphaFoldDB" id="A0A820GM27"/>
<dbReference type="InterPro" id="IPR004343">
    <property type="entry name" value="Plus-3_dom"/>
</dbReference>
<dbReference type="SUPFAM" id="SSF159042">
    <property type="entry name" value="Plus3-like"/>
    <property type="match status" value="1"/>
</dbReference>
<gene>
    <name evidence="2" type="ORF">JBS370_LOCUS39771</name>
</gene>
<evidence type="ECO:0000313" key="2">
    <source>
        <dbReference type="EMBL" id="CAF4281503.1"/>
    </source>
</evidence>
<protein>
    <recommendedName>
        <fullName evidence="1">Plus3 domain-containing protein</fullName>
    </recommendedName>
</protein>
<dbReference type="EMBL" id="CAJOBD010030208">
    <property type="protein sequence ID" value="CAF4281503.1"/>
    <property type="molecule type" value="Genomic_DNA"/>
</dbReference>
<feature type="domain" description="Plus3" evidence="1">
    <location>
        <begin position="1"/>
        <end position="32"/>
    </location>
</feature>
<evidence type="ECO:0000313" key="3">
    <source>
        <dbReference type="Proteomes" id="UP000663836"/>
    </source>
</evidence>
<accession>A0A820GM27</accession>
<organism evidence="2 3">
    <name type="scientific">Rotaria sordida</name>
    <dbReference type="NCBI Taxonomy" id="392033"/>
    <lineage>
        <taxon>Eukaryota</taxon>
        <taxon>Metazoa</taxon>
        <taxon>Spiralia</taxon>
        <taxon>Gnathifera</taxon>
        <taxon>Rotifera</taxon>
        <taxon>Eurotatoria</taxon>
        <taxon>Bdelloidea</taxon>
        <taxon>Philodinida</taxon>
        <taxon>Philodinidae</taxon>
        <taxon>Rotaria</taxon>
    </lineage>
</organism>
<dbReference type="InterPro" id="IPR036128">
    <property type="entry name" value="Plus3-like_sf"/>
</dbReference>
<evidence type="ECO:0000259" key="1">
    <source>
        <dbReference type="PROSITE" id="PS51360"/>
    </source>
</evidence>
<dbReference type="Proteomes" id="UP000663836">
    <property type="component" value="Unassembled WGS sequence"/>
</dbReference>
<dbReference type="Pfam" id="PF03126">
    <property type="entry name" value="Plus-3"/>
    <property type="match status" value="1"/>
</dbReference>
<name>A0A820GM27_9BILA</name>
<sequence>WCHSPFFAKVARGAFVRINIGQNNGEPVYRSR</sequence>
<comment type="caution">
    <text evidence="2">The sequence shown here is derived from an EMBL/GenBank/DDBJ whole genome shotgun (WGS) entry which is preliminary data.</text>
</comment>
<dbReference type="Gene3D" id="3.90.70.200">
    <property type="entry name" value="Plus-3 domain"/>
    <property type="match status" value="1"/>
</dbReference>
<proteinExistence type="predicted"/>
<feature type="non-terminal residue" evidence="2">
    <location>
        <position position="1"/>
    </location>
</feature>
<dbReference type="GO" id="GO:0003677">
    <property type="term" value="F:DNA binding"/>
    <property type="evidence" value="ECO:0007669"/>
    <property type="project" value="InterPro"/>
</dbReference>